<dbReference type="GO" id="GO:0070475">
    <property type="term" value="P:rRNA base methylation"/>
    <property type="evidence" value="ECO:0007669"/>
    <property type="project" value="InterPro"/>
</dbReference>
<dbReference type="FunFam" id="3.40.1280.10:FF:000003">
    <property type="entry name" value="Ribosomal RNA small subunit methyltransferase"/>
    <property type="match status" value="1"/>
</dbReference>
<protein>
    <submittedName>
        <fullName evidence="11">Pre-rRNA processing</fullName>
    </submittedName>
</protein>
<evidence type="ECO:0000256" key="9">
    <source>
        <dbReference type="ARBA" id="ARBA00022884"/>
    </source>
</evidence>
<dbReference type="GO" id="GO:0019843">
    <property type="term" value="F:rRNA binding"/>
    <property type="evidence" value="ECO:0007669"/>
    <property type="project" value="UniProtKB-KW"/>
</dbReference>
<dbReference type="Pfam" id="PF03587">
    <property type="entry name" value="EMG1"/>
    <property type="match status" value="1"/>
</dbReference>
<accession>A0A2P6TKF6</accession>
<name>A0A2P6TKF6_CHLSO</name>
<keyword evidence="6" id="KW-0808">Transferase</keyword>
<evidence type="ECO:0000256" key="4">
    <source>
        <dbReference type="ARBA" id="ARBA00022552"/>
    </source>
</evidence>
<dbReference type="PANTHER" id="PTHR12636">
    <property type="entry name" value="NEP1/MRA1"/>
    <property type="match status" value="1"/>
</dbReference>
<keyword evidence="9" id="KW-0694">RNA-binding</keyword>
<dbReference type="GO" id="GO:0032040">
    <property type="term" value="C:small-subunit processome"/>
    <property type="evidence" value="ECO:0007669"/>
    <property type="project" value="TreeGrafter"/>
</dbReference>
<gene>
    <name evidence="11" type="ORF">C2E21_6740</name>
</gene>
<keyword evidence="8" id="KW-0699">rRNA-binding</keyword>
<dbReference type="EMBL" id="LHPG02000013">
    <property type="protein sequence ID" value="PRW44518.1"/>
    <property type="molecule type" value="Genomic_DNA"/>
</dbReference>
<dbReference type="AlphaFoldDB" id="A0A2P6TKF6"/>
<dbReference type="PANTHER" id="PTHR12636:SF5">
    <property type="entry name" value="RIBOSOMAL RNA SMALL SUBUNIT METHYLTRANSFERASE NEP1"/>
    <property type="match status" value="1"/>
</dbReference>
<evidence type="ECO:0000313" key="11">
    <source>
        <dbReference type="EMBL" id="PRW44518.1"/>
    </source>
</evidence>
<comment type="subcellular location">
    <subcellularLocation>
        <location evidence="1">Nucleus</location>
        <location evidence="1">Nucleolus</location>
    </subcellularLocation>
</comment>
<comment type="caution">
    <text evidence="11">The sequence shown here is derived from an EMBL/GenBank/DDBJ whole genome shotgun (WGS) entry which is preliminary data.</text>
</comment>
<comment type="similarity">
    <text evidence="2">Belongs to the class IV-like SAM-binding methyltransferase superfamily. RNA methyltransferase NEP1 family.</text>
</comment>
<keyword evidence="10" id="KW-0539">Nucleus</keyword>
<dbReference type="InterPro" id="IPR029028">
    <property type="entry name" value="Alpha/beta_knot_MTases"/>
</dbReference>
<dbReference type="OrthoDB" id="269804at2759"/>
<sequence>MAGGLETEWEDPSAASTSGEGVIFVLESAQLEVAKVGKNYELLNCDDHANFLRRHNKDPALFRPDICHQALLAILDSPLNKAGRLKALYVHTSKNVLIQVNPQVRLPRTFRRFCGLMVQLLQKLSIRATNGPDKLLKVVKGPVTKHFPADGQRVGFSHSAKTLVAMQDWVMRPELSGKPLVFVVGAFAHGKIDDSYVDEYISISQFPLSAAYALGRITNALERKWGIRCGRPGSPGPPRSKPEPQQRMMERRLAALLLSVTAALLVAAPAAAEARPRLPRGRRLAQLGFPKPDSCDELSENDFASAFTSLDASCPQVEPWSCEGACYDGMHTLNYKCAHAAAKAAAQAAGLDAEVAADRITNLFRTCPDAVLEHDDAADLPWPLSPPPPPPPGG</sequence>
<evidence type="ECO:0000256" key="5">
    <source>
        <dbReference type="ARBA" id="ARBA00022603"/>
    </source>
</evidence>
<evidence type="ECO:0000256" key="1">
    <source>
        <dbReference type="ARBA" id="ARBA00004604"/>
    </source>
</evidence>
<evidence type="ECO:0000313" key="12">
    <source>
        <dbReference type="Proteomes" id="UP000239899"/>
    </source>
</evidence>
<organism evidence="11 12">
    <name type="scientific">Chlorella sorokiniana</name>
    <name type="common">Freshwater green alga</name>
    <dbReference type="NCBI Taxonomy" id="3076"/>
    <lineage>
        <taxon>Eukaryota</taxon>
        <taxon>Viridiplantae</taxon>
        <taxon>Chlorophyta</taxon>
        <taxon>core chlorophytes</taxon>
        <taxon>Trebouxiophyceae</taxon>
        <taxon>Chlorellales</taxon>
        <taxon>Chlorellaceae</taxon>
        <taxon>Chlorella clade</taxon>
        <taxon>Chlorella</taxon>
    </lineage>
</organism>
<keyword evidence="12" id="KW-1185">Reference proteome</keyword>
<dbReference type="InterPro" id="IPR005304">
    <property type="entry name" value="Rbsml_bgen_MeTrfase_EMG1/NEP1"/>
</dbReference>
<keyword evidence="5" id="KW-0489">Methyltransferase</keyword>
<evidence type="ECO:0000256" key="2">
    <source>
        <dbReference type="ARBA" id="ARBA00008115"/>
    </source>
</evidence>
<dbReference type="Gene3D" id="3.40.1280.10">
    <property type="match status" value="1"/>
</dbReference>
<dbReference type="InterPro" id="IPR029026">
    <property type="entry name" value="tRNA_m1G_MTases_N"/>
</dbReference>
<dbReference type="Proteomes" id="UP000239899">
    <property type="component" value="Unassembled WGS sequence"/>
</dbReference>
<dbReference type="STRING" id="3076.A0A2P6TKF6"/>
<dbReference type="CDD" id="cd18088">
    <property type="entry name" value="Nep1-like"/>
    <property type="match status" value="1"/>
</dbReference>
<evidence type="ECO:0000256" key="3">
    <source>
        <dbReference type="ARBA" id="ARBA00022517"/>
    </source>
</evidence>
<keyword evidence="4" id="KW-0698">rRNA processing</keyword>
<keyword evidence="7" id="KW-0949">S-adenosyl-L-methionine</keyword>
<evidence type="ECO:0000256" key="8">
    <source>
        <dbReference type="ARBA" id="ARBA00022730"/>
    </source>
</evidence>
<evidence type="ECO:0000256" key="7">
    <source>
        <dbReference type="ARBA" id="ARBA00022691"/>
    </source>
</evidence>
<evidence type="ECO:0000256" key="10">
    <source>
        <dbReference type="ARBA" id="ARBA00023242"/>
    </source>
</evidence>
<dbReference type="SUPFAM" id="SSF75217">
    <property type="entry name" value="alpha/beta knot"/>
    <property type="match status" value="1"/>
</dbReference>
<evidence type="ECO:0000256" key="6">
    <source>
        <dbReference type="ARBA" id="ARBA00022679"/>
    </source>
</evidence>
<reference evidence="11 12" key="1">
    <citation type="journal article" date="2018" name="Plant J.">
        <title>Genome sequences of Chlorella sorokiniana UTEX 1602 and Micractinium conductrix SAG 241.80: implications to maltose excretion by a green alga.</title>
        <authorList>
            <person name="Arriola M.B."/>
            <person name="Velmurugan N."/>
            <person name="Zhang Y."/>
            <person name="Plunkett M.H."/>
            <person name="Hondzo H."/>
            <person name="Barney B.M."/>
        </authorList>
    </citation>
    <scope>NUCLEOTIDE SEQUENCE [LARGE SCALE GENOMIC DNA]</scope>
    <source>
        <strain evidence="12">UTEX 1602</strain>
    </source>
</reference>
<keyword evidence="3" id="KW-0690">Ribosome biogenesis</keyword>
<proteinExistence type="inferred from homology"/>
<dbReference type="GO" id="GO:0070037">
    <property type="term" value="F:rRNA (pseudouridine) methyltransferase activity"/>
    <property type="evidence" value="ECO:0007669"/>
    <property type="project" value="InterPro"/>
</dbReference>